<evidence type="ECO:0000313" key="1">
    <source>
        <dbReference type="EMBL" id="MBB4013816.1"/>
    </source>
</evidence>
<organism evidence="1 2">
    <name type="scientific">Niveibacterium umoris</name>
    <dbReference type="NCBI Taxonomy" id="1193620"/>
    <lineage>
        <taxon>Bacteria</taxon>
        <taxon>Pseudomonadati</taxon>
        <taxon>Pseudomonadota</taxon>
        <taxon>Betaproteobacteria</taxon>
        <taxon>Rhodocyclales</taxon>
        <taxon>Rhodocyclaceae</taxon>
        <taxon>Niveibacterium</taxon>
    </lineage>
</organism>
<protein>
    <recommendedName>
        <fullName evidence="3">STAS/SEC14 domain-containing protein</fullName>
    </recommendedName>
</protein>
<dbReference type="Proteomes" id="UP000561045">
    <property type="component" value="Unassembled WGS sequence"/>
</dbReference>
<dbReference type="AlphaFoldDB" id="A0A840BSL5"/>
<dbReference type="RefSeq" id="WP_183635736.1">
    <property type="nucleotide sequence ID" value="NZ_BAABLE010000005.1"/>
</dbReference>
<reference evidence="1 2" key="1">
    <citation type="submission" date="2020-08" db="EMBL/GenBank/DDBJ databases">
        <title>Genomic Encyclopedia of Type Strains, Phase IV (KMG-IV): sequencing the most valuable type-strain genomes for metagenomic binning, comparative biology and taxonomic classification.</title>
        <authorList>
            <person name="Goeker M."/>
        </authorList>
    </citation>
    <scope>NUCLEOTIDE SEQUENCE [LARGE SCALE GENOMIC DNA]</scope>
    <source>
        <strain evidence="1 2">DSM 106739</strain>
    </source>
</reference>
<evidence type="ECO:0008006" key="3">
    <source>
        <dbReference type="Google" id="ProtNLM"/>
    </source>
</evidence>
<gene>
    <name evidence="1" type="ORF">GGR36_003162</name>
</gene>
<name>A0A840BSL5_9RHOO</name>
<comment type="caution">
    <text evidence="1">The sequence shown here is derived from an EMBL/GenBank/DDBJ whole genome shotgun (WGS) entry which is preliminary data.</text>
</comment>
<keyword evidence="2" id="KW-1185">Reference proteome</keyword>
<accession>A0A840BSL5</accession>
<evidence type="ECO:0000313" key="2">
    <source>
        <dbReference type="Proteomes" id="UP000561045"/>
    </source>
</evidence>
<proteinExistence type="predicted"/>
<dbReference type="EMBL" id="JACIET010000002">
    <property type="protein sequence ID" value="MBB4013816.1"/>
    <property type="molecule type" value="Genomic_DNA"/>
</dbReference>
<sequence>MEWTQHGSYALHWQGDILVARYEGAWNDVAAKHLHRDARILWQLRGPAAWGLLSDARDWTGATPEALEAWWAFFEDGVAHGLIAASDVHASMFNSVMVSPLAERAMRLAHYRSSRSVDDALAWLAQLGLKTAPDPSKAP</sequence>